<dbReference type="SUPFAM" id="SSF69500">
    <property type="entry name" value="DTD-like"/>
    <property type="match status" value="1"/>
</dbReference>
<comment type="catalytic activity">
    <reaction evidence="2">
        <text>a D-aminoacyl-tRNA + H2O = a tRNA + a D-alpha-amino acid + H(+)</text>
        <dbReference type="Rhea" id="RHEA:13953"/>
        <dbReference type="Rhea" id="RHEA-COMP:10123"/>
        <dbReference type="Rhea" id="RHEA-COMP:10124"/>
        <dbReference type="ChEBI" id="CHEBI:15377"/>
        <dbReference type="ChEBI" id="CHEBI:15378"/>
        <dbReference type="ChEBI" id="CHEBI:59871"/>
        <dbReference type="ChEBI" id="CHEBI:78442"/>
        <dbReference type="ChEBI" id="CHEBI:79333"/>
        <dbReference type="EC" id="3.1.1.96"/>
    </reaction>
</comment>
<feature type="short sequence motif" description="Gly-cisPro motif, important for rejection of L-amino acids" evidence="2">
    <location>
        <begin position="137"/>
        <end position="138"/>
    </location>
</feature>
<comment type="subcellular location">
    <subcellularLocation>
        <location evidence="2">Cytoplasm</location>
    </subcellularLocation>
</comment>
<dbReference type="InterPro" id="IPR003732">
    <property type="entry name" value="Daa-tRNA_deacyls_DTD"/>
</dbReference>
<evidence type="ECO:0000256" key="1">
    <source>
        <dbReference type="ARBA" id="ARBA00009673"/>
    </source>
</evidence>
<reference evidence="3" key="1">
    <citation type="journal article" date="2021" name="bioRxiv">
        <title>Unraveling nitrogen, sulfur and carbon metabolic pathways and microbial community transcriptional responses to substrate deprivation and toxicity stresses in a bioreactor mimicking anoxic brackish coastal sediment conditions.</title>
        <authorList>
            <person name="Martins P.D."/>
            <person name="Echeveste M.J."/>
            <person name="Arshad A."/>
            <person name="Kurth J."/>
            <person name="Ouboter H."/>
            <person name="Jetten M.S.M."/>
            <person name="Welte C.U."/>
        </authorList>
    </citation>
    <scope>NUCLEOTIDE SEQUENCE</scope>
    <source>
        <strain evidence="3">MAG_39</strain>
    </source>
</reference>
<dbReference type="GO" id="GO:0000049">
    <property type="term" value="F:tRNA binding"/>
    <property type="evidence" value="ECO:0007669"/>
    <property type="project" value="UniProtKB-UniRule"/>
</dbReference>
<dbReference type="AlphaFoldDB" id="A0A953M3B9"/>
<dbReference type="CDD" id="cd00563">
    <property type="entry name" value="Dtyr_deacylase"/>
    <property type="match status" value="1"/>
</dbReference>
<dbReference type="FunFam" id="3.50.80.10:FF:000001">
    <property type="entry name" value="D-aminoacyl-tRNA deacylase"/>
    <property type="match status" value="1"/>
</dbReference>
<sequence>MKALLQRVTCASVEVEGSTVGCIDRGILLFLGVEKGDDTEDVEYLAKKVLHIRMFGDRQGKMNLPVTETGGGILVVSQFTLSAGCRKGNRPSFDRAEAPEKARELYLLLVQRLKDSGVPVATGRFGASMKVHLINDGPVTFLIDSKV</sequence>
<comment type="similarity">
    <text evidence="1 2">Belongs to the DTD family.</text>
</comment>
<organism evidence="3 4">
    <name type="scientific">Candidatus Nitrobium versatile</name>
    <dbReference type="NCBI Taxonomy" id="2884831"/>
    <lineage>
        <taxon>Bacteria</taxon>
        <taxon>Pseudomonadati</taxon>
        <taxon>Nitrospirota</taxon>
        <taxon>Nitrospiria</taxon>
        <taxon>Nitrospirales</taxon>
        <taxon>Nitrospiraceae</taxon>
        <taxon>Candidatus Nitrobium</taxon>
    </lineage>
</organism>
<accession>A0A953M3B9</accession>
<keyword evidence="2" id="KW-0694">RNA-binding</keyword>
<dbReference type="EC" id="3.1.1.96" evidence="2"/>
<comment type="catalytic activity">
    <reaction evidence="2">
        <text>glycyl-tRNA(Ala) + H2O = tRNA(Ala) + glycine + H(+)</text>
        <dbReference type="Rhea" id="RHEA:53744"/>
        <dbReference type="Rhea" id="RHEA-COMP:9657"/>
        <dbReference type="Rhea" id="RHEA-COMP:13640"/>
        <dbReference type="ChEBI" id="CHEBI:15377"/>
        <dbReference type="ChEBI" id="CHEBI:15378"/>
        <dbReference type="ChEBI" id="CHEBI:57305"/>
        <dbReference type="ChEBI" id="CHEBI:78442"/>
        <dbReference type="ChEBI" id="CHEBI:78522"/>
    </reaction>
</comment>
<reference evidence="3" key="2">
    <citation type="submission" date="2021-08" db="EMBL/GenBank/DDBJ databases">
        <authorList>
            <person name="Dalcin Martins P."/>
        </authorList>
    </citation>
    <scope>NUCLEOTIDE SEQUENCE</scope>
    <source>
        <strain evidence="3">MAG_39</strain>
    </source>
</reference>
<evidence type="ECO:0000256" key="2">
    <source>
        <dbReference type="HAMAP-Rule" id="MF_00518"/>
    </source>
</evidence>
<gene>
    <name evidence="2 3" type="primary">dtd</name>
    <name evidence="3" type="ORF">K8I29_18210</name>
</gene>
<name>A0A953M3B9_9BACT</name>
<protein>
    <recommendedName>
        <fullName evidence="2">D-aminoacyl-tRNA deacylase</fullName>
        <shortName evidence="2">DTD</shortName>
        <ecNumber evidence="2">3.1.1.96</ecNumber>
    </recommendedName>
    <alternativeName>
        <fullName evidence="2">Gly-tRNA(Ala) deacylase</fullName>
        <ecNumber evidence="2">3.1.1.-</ecNumber>
    </alternativeName>
</protein>
<evidence type="ECO:0000313" key="3">
    <source>
        <dbReference type="EMBL" id="MBZ0158136.1"/>
    </source>
</evidence>
<proteinExistence type="inferred from homology"/>
<comment type="function">
    <text evidence="2">An aminoacyl-tRNA editing enzyme that deacylates mischarged D-aminoacyl-tRNAs. Also deacylates mischarged glycyl-tRNA(Ala), protecting cells against glycine mischarging by AlaRS. Acts via tRNA-based rather than protein-based catalysis; rejects L-amino acids rather than detecting D-amino acids in the active site. By recycling D-aminoacyl-tRNA to D-amino acids and free tRNA molecules, this enzyme counteracts the toxicity associated with the formation of D-aminoacyl-tRNA entities in vivo and helps enforce protein L-homochirality.</text>
</comment>
<dbReference type="NCBIfam" id="TIGR00256">
    <property type="entry name" value="D-aminoacyl-tRNA deacylase"/>
    <property type="match status" value="1"/>
</dbReference>
<dbReference type="Gene3D" id="3.50.80.10">
    <property type="entry name" value="D-tyrosyl-tRNA(Tyr) deacylase"/>
    <property type="match status" value="1"/>
</dbReference>
<dbReference type="Proteomes" id="UP000705867">
    <property type="component" value="Unassembled WGS sequence"/>
</dbReference>
<dbReference type="InterPro" id="IPR023509">
    <property type="entry name" value="DTD-like_sf"/>
</dbReference>
<dbReference type="HAMAP" id="MF_00518">
    <property type="entry name" value="Deacylase_Dtd"/>
    <property type="match status" value="1"/>
</dbReference>
<dbReference type="GO" id="GO:0043908">
    <property type="term" value="F:Ser(Gly)-tRNA(Ala) hydrolase activity"/>
    <property type="evidence" value="ECO:0007669"/>
    <property type="project" value="UniProtKB-UniRule"/>
</dbReference>
<comment type="domain">
    <text evidence="2">A Gly-cisPro motif from one monomer fits into the active site of the other monomer to allow specific chiral rejection of L-amino acids.</text>
</comment>
<evidence type="ECO:0000313" key="4">
    <source>
        <dbReference type="Proteomes" id="UP000705867"/>
    </source>
</evidence>
<dbReference type="GO" id="GO:0051500">
    <property type="term" value="F:D-tyrosyl-tRNA(Tyr) deacylase activity"/>
    <property type="evidence" value="ECO:0007669"/>
    <property type="project" value="TreeGrafter"/>
</dbReference>
<comment type="caution">
    <text evidence="3">The sequence shown here is derived from an EMBL/GenBank/DDBJ whole genome shotgun (WGS) entry which is preliminary data.</text>
</comment>
<keyword evidence="2" id="KW-0820">tRNA-binding</keyword>
<dbReference type="EC" id="3.1.1.-" evidence="2"/>
<dbReference type="GO" id="GO:0019478">
    <property type="term" value="P:D-amino acid catabolic process"/>
    <property type="evidence" value="ECO:0007669"/>
    <property type="project" value="UniProtKB-UniRule"/>
</dbReference>
<keyword evidence="2 3" id="KW-0378">Hydrolase</keyword>
<dbReference type="PANTHER" id="PTHR10472:SF5">
    <property type="entry name" value="D-AMINOACYL-TRNA DEACYLASE 1"/>
    <property type="match status" value="1"/>
</dbReference>
<dbReference type="PANTHER" id="PTHR10472">
    <property type="entry name" value="D-TYROSYL-TRNA TYR DEACYLASE"/>
    <property type="match status" value="1"/>
</dbReference>
<dbReference type="GO" id="GO:0106026">
    <property type="term" value="F:Gly-tRNA(Ala) deacylase activity"/>
    <property type="evidence" value="ECO:0007669"/>
    <property type="project" value="UniProtKB-UniRule"/>
</dbReference>
<comment type="subunit">
    <text evidence="2">Homodimer.</text>
</comment>
<dbReference type="GO" id="GO:0005737">
    <property type="term" value="C:cytoplasm"/>
    <property type="evidence" value="ECO:0007669"/>
    <property type="project" value="UniProtKB-SubCell"/>
</dbReference>
<dbReference type="Pfam" id="PF02580">
    <property type="entry name" value="Tyr_Deacylase"/>
    <property type="match status" value="1"/>
</dbReference>
<dbReference type="EMBL" id="JAIOIV010000136">
    <property type="protein sequence ID" value="MBZ0158136.1"/>
    <property type="molecule type" value="Genomic_DNA"/>
</dbReference>
<keyword evidence="2" id="KW-0963">Cytoplasm</keyword>